<dbReference type="Proteomes" id="UP000246058">
    <property type="component" value="Chromosome"/>
</dbReference>
<evidence type="ECO:0000313" key="1">
    <source>
        <dbReference type="EMBL" id="AWN39178.1"/>
    </source>
</evidence>
<dbReference type="Pfam" id="PF13531">
    <property type="entry name" value="SBP_bac_11"/>
    <property type="match status" value="1"/>
</dbReference>
<organism evidence="1 2">
    <name type="scientific">Methylobacterium radiodurans</name>
    <dbReference type="NCBI Taxonomy" id="2202828"/>
    <lineage>
        <taxon>Bacteria</taxon>
        <taxon>Pseudomonadati</taxon>
        <taxon>Pseudomonadota</taxon>
        <taxon>Alphaproteobacteria</taxon>
        <taxon>Hyphomicrobiales</taxon>
        <taxon>Methylobacteriaceae</taxon>
        <taxon>Methylobacterium</taxon>
    </lineage>
</organism>
<dbReference type="InterPro" id="IPR050682">
    <property type="entry name" value="ModA/WtpA"/>
</dbReference>
<gene>
    <name evidence="1" type="ORF">DK427_22860</name>
</gene>
<dbReference type="NCBIfam" id="NF002918">
    <property type="entry name" value="PRK03537.1-4"/>
    <property type="match status" value="1"/>
</dbReference>
<name>A0A2U8W0D0_9HYPH</name>
<dbReference type="EMBL" id="CP029551">
    <property type="protein sequence ID" value="AWN39178.1"/>
    <property type="molecule type" value="Genomic_DNA"/>
</dbReference>
<sequence length="260" mass="26364">MALLPAPGHAADAVRLHAAGSLRAALTEAAHAFEAAGGPPVASEFGASGLLRDAIVAGAGAEIFASANMDHPRSLAAAGRGSPVVLFARNQLCALVRPGLTVTGATLVDRMLDPGIRLATSTPRADPSGDYAQEVFRRIDVARPGSFAALDDKALRLTGGPASPRPPTGRSVYGAIIERGEADLFLTYCTNARVAALEVAGAGVIDLPEAVAVGADYGLTVINGASEGAYRLALFILSPEGQNILARHGFAAPTLPRGGG</sequence>
<accession>A0A2U8W0D0</accession>
<dbReference type="AlphaFoldDB" id="A0A2U8W0D0"/>
<evidence type="ECO:0000313" key="2">
    <source>
        <dbReference type="Proteomes" id="UP000246058"/>
    </source>
</evidence>
<dbReference type="PANTHER" id="PTHR30632:SF0">
    <property type="entry name" value="SULFATE-BINDING PROTEIN"/>
    <property type="match status" value="1"/>
</dbReference>
<dbReference type="Gene3D" id="3.40.190.10">
    <property type="entry name" value="Periplasmic binding protein-like II"/>
    <property type="match status" value="2"/>
</dbReference>
<dbReference type="GO" id="GO:0015689">
    <property type="term" value="P:molybdate ion transport"/>
    <property type="evidence" value="ECO:0007669"/>
    <property type="project" value="TreeGrafter"/>
</dbReference>
<reference evidence="1 2" key="1">
    <citation type="submission" date="2018-05" db="EMBL/GenBank/DDBJ databases">
        <title>Complete Genome Sequence of Methylobacterium sp. 17Sr1-43.</title>
        <authorList>
            <person name="Srinivasan S."/>
        </authorList>
    </citation>
    <scope>NUCLEOTIDE SEQUENCE [LARGE SCALE GENOMIC DNA]</scope>
    <source>
        <strain evidence="1 2">17Sr1-43</strain>
    </source>
</reference>
<dbReference type="KEGG" id="meti:DK427_22860"/>
<dbReference type="PANTHER" id="PTHR30632">
    <property type="entry name" value="MOLYBDATE-BINDING PERIPLASMIC PROTEIN"/>
    <property type="match status" value="1"/>
</dbReference>
<keyword evidence="2" id="KW-1185">Reference proteome</keyword>
<protein>
    <submittedName>
        <fullName evidence="1">Molybdate ABC transporter substrate-binding protein</fullName>
    </submittedName>
</protein>
<dbReference type="OrthoDB" id="516817at2"/>
<dbReference type="SUPFAM" id="SSF53850">
    <property type="entry name" value="Periplasmic binding protein-like II"/>
    <property type="match status" value="1"/>
</dbReference>
<dbReference type="GO" id="GO:0030973">
    <property type="term" value="F:molybdate ion binding"/>
    <property type="evidence" value="ECO:0007669"/>
    <property type="project" value="TreeGrafter"/>
</dbReference>
<proteinExistence type="predicted"/>
<dbReference type="NCBIfam" id="NF002917">
    <property type="entry name" value="PRK03537.1-3"/>
    <property type="match status" value="1"/>
</dbReference>